<dbReference type="GO" id="GO:0003676">
    <property type="term" value="F:nucleic acid binding"/>
    <property type="evidence" value="ECO:0007669"/>
    <property type="project" value="InterPro"/>
</dbReference>
<feature type="region of interest" description="Disordered" evidence="1">
    <location>
        <begin position="125"/>
        <end position="177"/>
    </location>
</feature>
<protein>
    <recommendedName>
        <fullName evidence="4">RRM domain-containing protein</fullName>
    </recommendedName>
</protein>
<dbReference type="InterPro" id="IPR035979">
    <property type="entry name" value="RBD_domain_sf"/>
</dbReference>
<evidence type="ECO:0000313" key="3">
    <source>
        <dbReference type="Proteomes" id="UP001182556"/>
    </source>
</evidence>
<feature type="compositionally biased region" description="Low complexity" evidence="1">
    <location>
        <begin position="226"/>
        <end position="244"/>
    </location>
</feature>
<feature type="compositionally biased region" description="Polar residues" evidence="1">
    <location>
        <begin position="134"/>
        <end position="149"/>
    </location>
</feature>
<evidence type="ECO:0000313" key="2">
    <source>
        <dbReference type="EMBL" id="KAK1927752.1"/>
    </source>
</evidence>
<gene>
    <name evidence="2" type="ORF">DB88DRAFT_516145</name>
</gene>
<evidence type="ECO:0000256" key="1">
    <source>
        <dbReference type="SAM" id="MobiDB-lite"/>
    </source>
</evidence>
<feature type="compositionally biased region" description="Pro residues" evidence="1">
    <location>
        <begin position="155"/>
        <end position="167"/>
    </location>
</feature>
<dbReference type="Proteomes" id="UP001182556">
    <property type="component" value="Unassembled WGS sequence"/>
</dbReference>
<sequence>MAYNYSNPYAAPSQPQGFAPPRSTFSATQAAGNQRFQVLFSGLPPDVSEKDLREILFAPPLSLPASATQLTCFYNADKVFLGMALIGVTNEVDAERIRLEYSGQLIDNTYRLTVQHVLAPTSVLPSRTVPPFNAGNNGSTTQASSSRAGAQQPKSKPPVAPKGPAPKAPSKQPAEGKAPGLQLLARINKSGKPTTDQLALLARQKANMKKGPGNDLLARLAKQKPTTPVAKAKAAKAATGAAKVGRAKAKVNKDAMDVDQAGPGAGGAGKAKKDRPKPKTQEELDAEMAMYERQRRFGAAAQ</sequence>
<dbReference type="EMBL" id="JAODAN010000001">
    <property type="protein sequence ID" value="KAK1927752.1"/>
    <property type="molecule type" value="Genomic_DNA"/>
</dbReference>
<name>A0AAD9FWU3_PAPLA</name>
<dbReference type="SUPFAM" id="SSF54928">
    <property type="entry name" value="RNA-binding domain, RBD"/>
    <property type="match status" value="1"/>
</dbReference>
<proteinExistence type="predicted"/>
<comment type="caution">
    <text evidence="2">The sequence shown here is derived from an EMBL/GenBank/DDBJ whole genome shotgun (WGS) entry which is preliminary data.</text>
</comment>
<accession>A0AAD9FWU3</accession>
<feature type="region of interest" description="Disordered" evidence="1">
    <location>
        <begin position="1"/>
        <end position="23"/>
    </location>
</feature>
<organism evidence="2 3">
    <name type="scientific">Papiliotrema laurentii</name>
    <name type="common">Cryptococcus laurentii</name>
    <dbReference type="NCBI Taxonomy" id="5418"/>
    <lineage>
        <taxon>Eukaryota</taxon>
        <taxon>Fungi</taxon>
        <taxon>Dikarya</taxon>
        <taxon>Basidiomycota</taxon>
        <taxon>Agaricomycotina</taxon>
        <taxon>Tremellomycetes</taxon>
        <taxon>Tremellales</taxon>
        <taxon>Rhynchogastremaceae</taxon>
        <taxon>Papiliotrema</taxon>
    </lineage>
</organism>
<dbReference type="AlphaFoldDB" id="A0AAD9FWU3"/>
<reference evidence="2" key="1">
    <citation type="submission" date="2023-02" db="EMBL/GenBank/DDBJ databases">
        <title>Identification and recombinant expression of a fungal hydrolase from Papiliotrema laurentii that hydrolyzes apple cutin and clears colloidal polyester polyurethane.</title>
        <authorList>
            <consortium name="DOE Joint Genome Institute"/>
            <person name="Roman V.A."/>
            <person name="Bojanowski C."/>
            <person name="Crable B.R."/>
            <person name="Wagner D.N."/>
            <person name="Hung C.S."/>
            <person name="Nadeau L.J."/>
            <person name="Schratz L."/>
            <person name="Haridas S."/>
            <person name="Pangilinan J."/>
            <person name="Lipzen A."/>
            <person name="Na H."/>
            <person name="Yan M."/>
            <person name="Ng V."/>
            <person name="Grigoriev I.V."/>
            <person name="Spatafora J.W."/>
            <person name="Barlow D."/>
            <person name="Biffinger J."/>
            <person name="Kelley-Loughnane N."/>
            <person name="Varaljay V.A."/>
            <person name="Crookes-Goodson W.J."/>
        </authorList>
    </citation>
    <scope>NUCLEOTIDE SEQUENCE</scope>
    <source>
        <strain evidence="2">5307AH</strain>
    </source>
</reference>
<evidence type="ECO:0008006" key="4">
    <source>
        <dbReference type="Google" id="ProtNLM"/>
    </source>
</evidence>
<keyword evidence="3" id="KW-1185">Reference proteome</keyword>
<feature type="region of interest" description="Disordered" evidence="1">
    <location>
        <begin position="226"/>
        <end position="302"/>
    </location>
</feature>